<gene>
    <name evidence="1" type="ORF">SAMEA2275694_01982</name>
</gene>
<dbReference type="EMBL" id="FSFA01000002">
    <property type="protein sequence ID" value="SHX23692.1"/>
    <property type="molecule type" value="Genomic_DNA"/>
</dbReference>
<protein>
    <submittedName>
        <fullName evidence="1">Uncharacterized protein</fullName>
    </submittedName>
</protein>
<reference evidence="1 2" key="1">
    <citation type="submission" date="2016-11" db="EMBL/GenBank/DDBJ databases">
        <authorList>
            <consortium name="Pathogen Informatics"/>
        </authorList>
    </citation>
    <scope>NUCLEOTIDE SEQUENCE [LARGE SCALE GENOMIC DNA]</scope>
    <source>
        <strain evidence="1 2">968</strain>
    </source>
</reference>
<evidence type="ECO:0000313" key="2">
    <source>
        <dbReference type="Proteomes" id="UP000185183"/>
    </source>
</evidence>
<dbReference type="RefSeq" id="WP_131820196.1">
    <property type="nucleotide sequence ID" value="NZ_FSCP01000003.1"/>
</dbReference>
<sequence>MNLQRSERSRQALCCECGQLRTCVHPRNHVLGGLGLYTPFGDGHREVCELKCDHCGRRTRHALLMRAYQDHDECMQKVALGDPHEGYNPDQLDMLRDNYRKGLPRNPFLEHMFYTADLEKARADGSTTARTLCGEVVEIDDSRFDYGAMHEVQDYRAPGEVRDQEYEDPKTGLWWVEQECVDCLRISNQMAARSKRDELLGALSNLLANLQNYDTASVERLLSAVQAVTR</sequence>
<dbReference type="Proteomes" id="UP000185183">
    <property type="component" value="Unassembled WGS sequence"/>
</dbReference>
<evidence type="ECO:0000313" key="1">
    <source>
        <dbReference type="EMBL" id="SHX23692.1"/>
    </source>
</evidence>
<dbReference type="AlphaFoldDB" id="A0A9Q7WIN1"/>
<comment type="caution">
    <text evidence="1">The sequence shown here is derived from an EMBL/GenBank/DDBJ whole genome shotgun (WGS) entry which is preliminary data.</text>
</comment>
<name>A0A9Q7WIN1_9MYCO</name>
<proteinExistence type="predicted"/>
<organism evidence="1 2">
    <name type="scientific">Mycobacteroides abscessus subsp. bolletii</name>
    <dbReference type="NCBI Taxonomy" id="319705"/>
    <lineage>
        <taxon>Bacteria</taxon>
        <taxon>Bacillati</taxon>
        <taxon>Actinomycetota</taxon>
        <taxon>Actinomycetes</taxon>
        <taxon>Mycobacteriales</taxon>
        <taxon>Mycobacteriaceae</taxon>
        <taxon>Mycobacteroides</taxon>
        <taxon>Mycobacteroides abscessus</taxon>
    </lineage>
</organism>
<accession>A0A9Q7WIN1</accession>